<dbReference type="RefSeq" id="WP_135396341.1">
    <property type="nucleotide sequence ID" value="NZ_SRMB01000003.1"/>
</dbReference>
<comment type="caution">
    <text evidence="2">The sequence shown here is derived from an EMBL/GenBank/DDBJ whole genome shotgun (WGS) entry which is preliminary data.</text>
</comment>
<feature type="transmembrane region" description="Helical" evidence="1">
    <location>
        <begin position="578"/>
        <end position="596"/>
    </location>
</feature>
<dbReference type="OrthoDB" id="980086at2"/>
<protein>
    <submittedName>
        <fullName evidence="2">Uncharacterized protein</fullName>
    </submittedName>
</protein>
<dbReference type="AlphaFoldDB" id="A0A4Z0QCJ3"/>
<reference evidence="2 3" key="1">
    <citation type="submission" date="2019-04" db="EMBL/GenBank/DDBJ databases">
        <authorList>
            <person name="Feng G."/>
            <person name="Zhang J."/>
            <person name="Zhu H."/>
        </authorList>
    </citation>
    <scope>NUCLEOTIDE SEQUENCE [LARGE SCALE GENOMIC DNA]</scope>
    <source>
        <strain evidence="2 3">9PBR-1</strain>
    </source>
</reference>
<keyword evidence="1" id="KW-0472">Membrane</keyword>
<accession>A0A4Z0QCJ3</accession>
<evidence type="ECO:0000313" key="3">
    <source>
        <dbReference type="Proteomes" id="UP000298471"/>
    </source>
</evidence>
<keyword evidence="1" id="KW-0812">Transmembrane</keyword>
<evidence type="ECO:0000313" key="2">
    <source>
        <dbReference type="EMBL" id="TGE26432.1"/>
    </source>
</evidence>
<name>A0A4Z0QCJ3_9BACT</name>
<gene>
    <name evidence="2" type="ORF">E5K02_16695</name>
</gene>
<feature type="transmembrane region" description="Helical" evidence="1">
    <location>
        <begin position="34"/>
        <end position="53"/>
    </location>
</feature>
<evidence type="ECO:0000256" key="1">
    <source>
        <dbReference type="SAM" id="Phobius"/>
    </source>
</evidence>
<organism evidence="2 3">
    <name type="scientific">Hymenobacter metallicola</name>
    <dbReference type="NCBI Taxonomy" id="2563114"/>
    <lineage>
        <taxon>Bacteria</taxon>
        <taxon>Pseudomonadati</taxon>
        <taxon>Bacteroidota</taxon>
        <taxon>Cytophagia</taxon>
        <taxon>Cytophagales</taxon>
        <taxon>Hymenobacteraceae</taxon>
        <taxon>Hymenobacter</taxon>
    </lineage>
</organism>
<keyword evidence="1" id="KW-1133">Transmembrane helix</keyword>
<feature type="transmembrane region" description="Helical" evidence="1">
    <location>
        <begin position="6"/>
        <end position="27"/>
    </location>
</feature>
<keyword evidence="3" id="KW-1185">Reference proteome</keyword>
<dbReference type="Proteomes" id="UP000298471">
    <property type="component" value="Unassembled WGS sequence"/>
</dbReference>
<proteinExistence type="predicted"/>
<dbReference type="EMBL" id="SRMB01000003">
    <property type="protein sequence ID" value="TGE26432.1"/>
    <property type="molecule type" value="Genomic_DNA"/>
</dbReference>
<sequence length="600" mass="65626">MLSSPTFYLLLLVCLLLALGLTVAALRRANRQRLLLRLLASLLAVAGLWFTAFPPRHLVYGASREVVVLTPGYHLDSVRQVLRRLGPATQLWRHGYSTISDTPTLHSLLLLREQYPALQRLHVLGRGLPSTILAEIGSLQIVAHEAPTVGFRQATWAHRFELGQPLSVAGTFAASPSNAAQPLWLSLRGPGRSADSVRLPFGQGAFRLQLLPKAAGLAVYQLVARRGGRIMASEPIPVEVTSPQPLRVLLLSSTASFEFKFLKNYLGAQQYRVALRAGLSRGLTQTDFLNQPAHELARLTTGLLARYDVVIADAASLAALPRPEAQTLTGALRATGLGLIVLADAGALPRSAPGRSSFVVVPHVAPAPARPQPLKWPDAPAAASAFVPATLRVAPTARTLITDNRRQPVAATQRLGMSTVTVTTVAQTYPWVLQDAEKTYAAYWSLLLGAARPLPTQPTWQLLTAWPRTHEPTFLRLTTPTVPQTQPIVSGPPPTRPITVALRQEVPVAEWLTGVFWPAASGWHRAQLAGQPTRAFYVYKPQDWQGPEQILRQQAVELQAKPETLSTANQPIETYQPYPTIWFFSLFVLAAGFLWLEEKF</sequence>